<comment type="caution">
    <text evidence="3">The sequence shown here is derived from an EMBL/GenBank/DDBJ whole genome shotgun (WGS) entry which is preliminary data.</text>
</comment>
<dbReference type="EMBL" id="VRMN01000005">
    <property type="protein sequence ID" value="KAA8493894.1"/>
    <property type="molecule type" value="Genomic_DNA"/>
</dbReference>
<proteinExistence type="predicted"/>
<evidence type="ECO:0000259" key="2">
    <source>
        <dbReference type="Pfam" id="PF10307"/>
    </source>
</evidence>
<dbReference type="EMBL" id="VRMN01000001">
    <property type="protein sequence ID" value="KAA8499412.1"/>
    <property type="molecule type" value="Genomic_DNA"/>
</dbReference>
<sequence>MMRRRGKWLEGFGLFWKNRRCNPSHSTGQGNRHRKMSRDVRDTSLALVTTLDVVDFDGTLVWTPGPEDGRNLYQSCTGVPFPWSGWWGRPESLRPPLVPSPAPRDMLNDELAQRLRASWKDPTHFSIVLTGRVEKLRADVERILTDLDMGFLCGEDRLFMKRGSDDVLRFKSNLLLSLVLGDVAALNLSGVKKLVLWDDRIDQVRGFDELLRPRLEARGIDVDFYHVSKETGCTPFPPRTDETPVGARSGSLGSSIER</sequence>
<evidence type="ECO:0000313" key="3">
    <source>
        <dbReference type="EMBL" id="KAA8493894.1"/>
    </source>
</evidence>
<reference evidence="3" key="2">
    <citation type="submission" date="2019-09" db="EMBL/GenBank/DDBJ databases">
        <title>Expansion of phycobilisome linker gene families in mesophilic red algae.</title>
        <authorList>
            <person name="Lee J."/>
        </authorList>
    </citation>
    <scope>NUCLEOTIDE SEQUENCE [LARGE SCALE GENOMIC DNA]</scope>
    <source>
        <strain evidence="3">CCMP 1328</strain>
        <tissue evidence="3">Unicellular</tissue>
    </source>
</reference>
<keyword evidence="5" id="KW-1185">Reference proteome</keyword>
<dbReference type="InterPro" id="IPR018812">
    <property type="entry name" value="SAK_HAD"/>
</dbReference>
<dbReference type="AlphaFoldDB" id="A0A5J4YT13"/>
<evidence type="ECO:0000313" key="4">
    <source>
        <dbReference type="EMBL" id="KAA8499412.1"/>
    </source>
</evidence>
<protein>
    <recommendedName>
        <fullName evidence="2">Swiss Army Knife RNA repair protein HAD domain-containing protein</fullName>
    </recommendedName>
</protein>
<dbReference type="OMA" id="WWGRAES"/>
<name>A0A5J4YT13_PORPP</name>
<gene>
    <name evidence="3" type="ORF">FVE85_3869</name>
    <name evidence="4" type="ORF">FVE85_6997</name>
</gene>
<accession>A0A5J4YT13</accession>
<evidence type="ECO:0000256" key="1">
    <source>
        <dbReference type="SAM" id="MobiDB-lite"/>
    </source>
</evidence>
<feature type="region of interest" description="Disordered" evidence="1">
    <location>
        <begin position="233"/>
        <end position="258"/>
    </location>
</feature>
<dbReference type="Proteomes" id="UP000324585">
    <property type="component" value="Unassembled WGS sequence"/>
</dbReference>
<evidence type="ECO:0000313" key="5">
    <source>
        <dbReference type="Proteomes" id="UP000324585"/>
    </source>
</evidence>
<reference evidence="5" key="1">
    <citation type="journal article" date="2019" name="Nat. Commun.">
        <title>Expansion of phycobilisome linker gene families in mesophilic red algae.</title>
        <authorList>
            <person name="Lee J."/>
            <person name="Kim D."/>
            <person name="Bhattacharya D."/>
            <person name="Yoon H.S."/>
        </authorList>
    </citation>
    <scope>NUCLEOTIDE SEQUENCE [LARGE SCALE GENOMIC DNA]</scope>
    <source>
        <strain evidence="5">CCMP 1328</strain>
    </source>
</reference>
<dbReference type="OrthoDB" id="5596992at2759"/>
<organism evidence="3 5">
    <name type="scientific">Porphyridium purpureum</name>
    <name type="common">Red alga</name>
    <name type="synonym">Porphyridium cruentum</name>
    <dbReference type="NCBI Taxonomy" id="35688"/>
    <lineage>
        <taxon>Eukaryota</taxon>
        <taxon>Rhodophyta</taxon>
        <taxon>Bangiophyceae</taxon>
        <taxon>Porphyridiales</taxon>
        <taxon>Porphyridiaceae</taxon>
        <taxon>Porphyridium</taxon>
    </lineage>
</organism>
<feature type="domain" description="Swiss Army Knife RNA repair protein HAD" evidence="2">
    <location>
        <begin position="84"/>
        <end position="227"/>
    </location>
</feature>
<dbReference type="Pfam" id="PF10307">
    <property type="entry name" value="HAD_SAK_1"/>
    <property type="match status" value="1"/>
</dbReference>